<sequence>MSETIKQNDAYEFLSSKQTEIASKIEELLIGLTVNEAQELLHCIRRAVGENKIS</sequence>
<protein>
    <submittedName>
        <fullName evidence="1">Uncharacterized protein</fullName>
    </submittedName>
</protein>
<organism evidence="1 2">
    <name type="scientific">Flavobacterium soyangense</name>
    <dbReference type="NCBI Taxonomy" id="2023265"/>
    <lineage>
        <taxon>Bacteria</taxon>
        <taxon>Pseudomonadati</taxon>
        <taxon>Bacteroidota</taxon>
        <taxon>Flavobacteriia</taxon>
        <taxon>Flavobacteriales</taxon>
        <taxon>Flavobacteriaceae</taxon>
        <taxon>Flavobacterium</taxon>
    </lineage>
</organism>
<proteinExistence type="predicted"/>
<gene>
    <name evidence="1" type="ORF">IR213_04070</name>
</gene>
<dbReference type="EMBL" id="JADHEC010000006">
    <property type="protein sequence ID" value="MBF2707769.1"/>
    <property type="molecule type" value="Genomic_DNA"/>
</dbReference>
<name>A0A930UAA8_9FLAO</name>
<evidence type="ECO:0000313" key="1">
    <source>
        <dbReference type="EMBL" id="MBF2707769.1"/>
    </source>
</evidence>
<evidence type="ECO:0000313" key="2">
    <source>
        <dbReference type="Proteomes" id="UP000646211"/>
    </source>
</evidence>
<dbReference type="AlphaFoldDB" id="A0A930UAA8"/>
<dbReference type="RefSeq" id="WP_194311035.1">
    <property type="nucleotide sequence ID" value="NZ_JADHEC010000006.1"/>
</dbReference>
<keyword evidence="2" id="KW-1185">Reference proteome</keyword>
<dbReference type="Proteomes" id="UP000646211">
    <property type="component" value="Unassembled WGS sequence"/>
</dbReference>
<reference evidence="1" key="1">
    <citation type="submission" date="2020-11" db="EMBL/GenBank/DDBJ databases">
        <title>Genome of Flavobacterium soyangense.</title>
        <authorList>
            <person name="Liu Q."/>
            <person name="Xin Y.-H."/>
        </authorList>
    </citation>
    <scope>NUCLEOTIDE SEQUENCE</scope>
    <source>
        <strain evidence="1">CGMCC 1.13493</strain>
    </source>
</reference>
<comment type="caution">
    <text evidence="1">The sequence shown here is derived from an EMBL/GenBank/DDBJ whole genome shotgun (WGS) entry which is preliminary data.</text>
</comment>
<accession>A0A930UAA8</accession>